<dbReference type="EMBL" id="KB822720">
    <property type="protein sequence ID" value="ETN40021.1"/>
    <property type="molecule type" value="Genomic_DNA"/>
</dbReference>
<dbReference type="GO" id="GO:0008198">
    <property type="term" value="F:ferrous iron binding"/>
    <property type="evidence" value="ECO:0007669"/>
    <property type="project" value="InterPro"/>
</dbReference>
<dbReference type="RefSeq" id="XP_008716864.1">
    <property type="nucleotide sequence ID" value="XM_008718642.1"/>
</dbReference>
<evidence type="ECO:0000256" key="1">
    <source>
        <dbReference type="ARBA" id="ARBA00001947"/>
    </source>
</evidence>
<dbReference type="InterPro" id="IPR004183">
    <property type="entry name" value="Xdiol_dOase_suB"/>
</dbReference>
<dbReference type="OrthoDB" id="7396853at2759"/>
<dbReference type="HOGENOM" id="CLU_046582_1_0_1"/>
<comment type="cofactor">
    <cofactor evidence="1">
        <name>Zn(2+)</name>
        <dbReference type="ChEBI" id="CHEBI:29105"/>
    </cofactor>
</comment>
<dbReference type="CDD" id="cd07363">
    <property type="entry name" value="45_DOPA_Dioxygenase"/>
    <property type="match status" value="1"/>
</dbReference>
<dbReference type="eggNOG" id="ENOG502RYU3">
    <property type="taxonomic scope" value="Eukaryota"/>
</dbReference>
<keyword evidence="4" id="KW-0862">Zinc</keyword>
<keyword evidence="3" id="KW-0479">Metal-binding</keyword>
<dbReference type="AlphaFoldDB" id="W2RU42"/>
<evidence type="ECO:0000313" key="8">
    <source>
        <dbReference type="EMBL" id="ETN40021.1"/>
    </source>
</evidence>
<sequence length="299" mass="33145">MASHSTAATTTTNDTTPPLTKRTPVYFVSHGGPTTMYDRQHPVFPKLQSLGQEIMQKVRPKAIVVISAHWQSMVPGAVQVNGAEHEPLLYDFYGFPRHYYAEKFPHVGSRSLAERVVRVLGEGGVRAVLTERGLDHGVFVPFKIMFDKEVESELTVPVVQVSLRPQEEEGDAESHLKMGRALEKLRGEGVLVVVSGMAVHNLRDFRGGAGRGVGGFAYAESFDMALKEAVERQPGEERDREMKALLQRRDARQAHPTFEHLLPIHVGVGAAGSDQGRMLWTKVEGSMSWGQYRFGEVEA</sequence>
<dbReference type="GO" id="GO:0016702">
    <property type="term" value="F:oxidoreductase activity, acting on single donors with incorporation of molecular oxygen, incorporation of two atoms of oxygen"/>
    <property type="evidence" value="ECO:0007669"/>
    <property type="project" value="UniProtKB-ARBA"/>
</dbReference>
<dbReference type="VEuPathDB" id="FungiDB:HMPREF1541_04296"/>
<dbReference type="GO" id="GO:0008270">
    <property type="term" value="F:zinc ion binding"/>
    <property type="evidence" value="ECO:0007669"/>
    <property type="project" value="InterPro"/>
</dbReference>
<organism evidence="8 9">
    <name type="scientific">Cyphellophora europaea (strain CBS 101466)</name>
    <name type="common">Phialophora europaea</name>
    <dbReference type="NCBI Taxonomy" id="1220924"/>
    <lineage>
        <taxon>Eukaryota</taxon>
        <taxon>Fungi</taxon>
        <taxon>Dikarya</taxon>
        <taxon>Ascomycota</taxon>
        <taxon>Pezizomycotina</taxon>
        <taxon>Eurotiomycetes</taxon>
        <taxon>Chaetothyriomycetidae</taxon>
        <taxon>Chaetothyriales</taxon>
        <taxon>Cyphellophoraceae</taxon>
        <taxon>Cyphellophora</taxon>
    </lineage>
</organism>
<comment type="similarity">
    <text evidence="2">Belongs to the DODA-type extradiol aromatic ring-opening dioxygenase family.</text>
</comment>
<keyword evidence="5" id="KW-0560">Oxidoreductase</keyword>
<dbReference type="SUPFAM" id="SSF53213">
    <property type="entry name" value="LigB-like"/>
    <property type="match status" value="1"/>
</dbReference>
<dbReference type="Pfam" id="PF02900">
    <property type="entry name" value="LigB"/>
    <property type="match status" value="1"/>
</dbReference>
<dbReference type="Proteomes" id="UP000030752">
    <property type="component" value="Unassembled WGS sequence"/>
</dbReference>
<evidence type="ECO:0000256" key="5">
    <source>
        <dbReference type="ARBA" id="ARBA00023002"/>
    </source>
</evidence>
<dbReference type="InterPro" id="IPR014436">
    <property type="entry name" value="Extradiol_dOase_DODA"/>
</dbReference>
<evidence type="ECO:0000256" key="4">
    <source>
        <dbReference type="ARBA" id="ARBA00022833"/>
    </source>
</evidence>
<gene>
    <name evidence="8" type="ORF">HMPREF1541_04296</name>
</gene>
<evidence type="ECO:0000313" key="9">
    <source>
        <dbReference type="Proteomes" id="UP000030752"/>
    </source>
</evidence>
<dbReference type="STRING" id="1220924.W2RU42"/>
<dbReference type="PIRSF" id="PIRSF006157">
    <property type="entry name" value="Doxgns_DODA"/>
    <property type="match status" value="1"/>
</dbReference>
<evidence type="ECO:0000256" key="6">
    <source>
        <dbReference type="SAM" id="MobiDB-lite"/>
    </source>
</evidence>
<accession>W2RU42</accession>
<keyword evidence="9" id="KW-1185">Reference proteome</keyword>
<reference evidence="8 9" key="1">
    <citation type="submission" date="2013-03" db="EMBL/GenBank/DDBJ databases">
        <title>The Genome Sequence of Phialophora europaea CBS 101466.</title>
        <authorList>
            <consortium name="The Broad Institute Genomics Platform"/>
            <person name="Cuomo C."/>
            <person name="de Hoog S."/>
            <person name="Gorbushina A."/>
            <person name="Walker B."/>
            <person name="Young S.K."/>
            <person name="Zeng Q."/>
            <person name="Gargeya S."/>
            <person name="Fitzgerald M."/>
            <person name="Haas B."/>
            <person name="Abouelleil A."/>
            <person name="Allen A.W."/>
            <person name="Alvarado L."/>
            <person name="Arachchi H.M."/>
            <person name="Berlin A.M."/>
            <person name="Chapman S.B."/>
            <person name="Gainer-Dewar J."/>
            <person name="Goldberg J."/>
            <person name="Griggs A."/>
            <person name="Gujja S."/>
            <person name="Hansen M."/>
            <person name="Howarth C."/>
            <person name="Imamovic A."/>
            <person name="Ireland A."/>
            <person name="Larimer J."/>
            <person name="McCowan C."/>
            <person name="Murphy C."/>
            <person name="Pearson M."/>
            <person name="Poon T.W."/>
            <person name="Priest M."/>
            <person name="Roberts A."/>
            <person name="Saif S."/>
            <person name="Shea T."/>
            <person name="Sisk P."/>
            <person name="Sykes S."/>
            <person name="Wortman J."/>
            <person name="Nusbaum C."/>
            <person name="Birren B."/>
        </authorList>
    </citation>
    <scope>NUCLEOTIDE SEQUENCE [LARGE SCALE GENOMIC DNA]</scope>
    <source>
        <strain evidence="8 9">CBS 101466</strain>
    </source>
</reference>
<feature type="compositionally biased region" description="Low complexity" evidence="6">
    <location>
        <begin position="1"/>
        <end position="23"/>
    </location>
</feature>
<dbReference type="InParanoid" id="W2RU42"/>
<proteinExistence type="inferred from homology"/>
<dbReference type="PANTHER" id="PTHR30096">
    <property type="entry name" value="4,5-DOPA DIOXYGENASE EXTRADIOL-LIKE PROTEIN"/>
    <property type="match status" value="1"/>
</dbReference>
<dbReference type="GeneID" id="19971635"/>
<evidence type="ECO:0000256" key="2">
    <source>
        <dbReference type="ARBA" id="ARBA00007581"/>
    </source>
</evidence>
<feature type="region of interest" description="Disordered" evidence="6">
    <location>
        <begin position="1"/>
        <end position="25"/>
    </location>
</feature>
<protein>
    <recommendedName>
        <fullName evidence="7">Extradiol ring-cleavage dioxygenase class III enzyme subunit B domain-containing protein</fullName>
    </recommendedName>
</protein>
<evidence type="ECO:0000256" key="3">
    <source>
        <dbReference type="ARBA" id="ARBA00022723"/>
    </source>
</evidence>
<name>W2RU42_CYPE1</name>
<dbReference type="Gene3D" id="3.40.830.10">
    <property type="entry name" value="LigB-like"/>
    <property type="match status" value="1"/>
</dbReference>
<evidence type="ECO:0000259" key="7">
    <source>
        <dbReference type="Pfam" id="PF02900"/>
    </source>
</evidence>
<dbReference type="PANTHER" id="PTHR30096:SF0">
    <property type="entry name" value="4,5-DOPA DIOXYGENASE EXTRADIOL-LIKE PROTEIN"/>
    <property type="match status" value="1"/>
</dbReference>
<feature type="domain" description="Extradiol ring-cleavage dioxygenase class III enzyme subunit B" evidence="7">
    <location>
        <begin position="26"/>
        <end position="277"/>
    </location>
</feature>